<dbReference type="Proteomes" id="UP000019150">
    <property type="component" value="Chromosome"/>
</dbReference>
<dbReference type="eggNOG" id="ENOG5031GTP">
    <property type="taxonomic scope" value="Bacteria"/>
</dbReference>
<evidence type="ECO:0000313" key="2">
    <source>
        <dbReference type="Proteomes" id="UP000019150"/>
    </source>
</evidence>
<proteinExistence type="predicted"/>
<evidence type="ECO:0000313" key="1">
    <source>
        <dbReference type="EMBL" id="AHH15857.1"/>
    </source>
</evidence>
<organism evidence="1 2">
    <name type="scientific">Nocardia nova SH22a</name>
    <dbReference type="NCBI Taxonomy" id="1415166"/>
    <lineage>
        <taxon>Bacteria</taxon>
        <taxon>Bacillati</taxon>
        <taxon>Actinomycetota</taxon>
        <taxon>Actinomycetes</taxon>
        <taxon>Mycobacteriales</taxon>
        <taxon>Nocardiaceae</taxon>
        <taxon>Nocardia</taxon>
    </lineage>
</organism>
<sequence length="80" mass="9140">MRATWRSTRDPRGRIEVSSVCDTNAEPEHVRRFERGTDLADARELCPKWNRLWDSVQHEFWADIAAAAGSAPGPGRESFR</sequence>
<dbReference type="STRING" id="1415166.NONO_c10500"/>
<accession>W5T9J1</accession>
<keyword evidence="2" id="KW-1185">Reference proteome</keyword>
<dbReference type="KEGG" id="nno:NONO_c10500"/>
<dbReference type="HOGENOM" id="CLU_2586188_0_0_11"/>
<protein>
    <submittedName>
        <fullName evidence="1">Uncharacterized protein</fullName>
    </submittedName>
</protein>
<dbReference type="EMBL" id="CP006850">
    <property type="protein sequence ID" value="AHH15857.1"/>
    <property type="molecule type" value="Genomic_DNA"/>
</dbReference>
<dbReference type="AlphaFoldDB" id="W5T9J1"/>
<dbReference type="PATRIC" id="fig|1415166.3.peg.1064"/>
<name>W5T9J1_9NOCA</name>
<gene>
    <name evidence="1" type="ORF">NONO_c10500</name>
</gene>
<reference evidence="1 2" key="1">
    <citation type="journal article" date="2014" name="Appl. Environ. Microbiol.">
        <title>Insights into the Microbial Degradation of Rubber and Gutta-Percha by Analysis of the Complete Genome of Nocardia nova SH22a.</title>
        <authorList>
            <person name="Luo Q."/>
            <person name="Hiessl S."/>
            <person name="Poehlein A."/>
            <person name="Daniel R."/>
            <person name="Steinbuchel A."/>
        </authorList>
    </citation>
    <scope>NUCLEOTIDE SEQUENCE [LARGE SCALE GENOMIC DNA]</scope>
    <source>
        <strain evidence="1">SH22a</strain>
    </source>
</reference>